<dbReference type="AlphaFoldDB" id="A0A0E9SBN6"/>
<accession>A0A0E9SBN6</accession>
<reference evidence="1" key="1">
    <citation type="submission" date="2014-11" db="EMBL/GenBank/DDBJ databases">
        <authorList>
            <person name="Amaro Gonzalez C."/>
        </authorList>
    </citation>
    <scope>NUCLEOTIDE SEQUENCE</scope>
</reference>
<proteinExistence type="predicted"/>
<protein>
    <submittedName>
        <fullName evidence="1">Uncharacterized protein</fullName>
    </submittedName>
</protein>
<dbReference type="EMBL" id="GBXM01069793">
    <property type="protein sequence ID" value="JAH38784.1"/>
    <property type="molecule type" value="Transcribed_RNA"/>
</dbReference>
<organism evidence="1">
    <name type="scientific">Anguilla anguilla</name>
    <name type="common">European freshwater eel</name>
    <name type="synonym">Muraena anguilla</name>
    <dbReference type="NCBI Taxonomy" id="7936"/>
    <lineage>
        <taxon>Eukaryota</taxon>
        <taxon>Metazoa</taxon>
        <taxon>Chordata</taxon>
        <taxon>Craniata</taxon>
        <taxon>Vertebrata</taxon>
        <taxon>Euteleostomi</taxon>
        <taxon>Actinopterygii</taxon>
        <taxon>Neopterygii</taxon>
        <taxon>Teleostei</taxon>
        <taxon>Anguilliformes</taxon>
        <taxon>Anguillidae</taxon>
        <taxon>Anguilla</taxon>
    </lineage>
</organism>
<name>A0A0E9SBN6_ANGAN</name>
<sequence length="31" mass="3600">MWSGKFRSHWTPSPLALRPHPGPLRFSARLL</sequence>
<dbReference type="EMBL" id="GBXM01071570">
    <property type="protein sequence ID" value="JAH37007.1"/>
    <property type="molecule type" value="Transcribed_RNA"/>
</dbReference>
<reference evidence="1" key="2">
    <citation type="journal article" date="2015" name="Fish Shellfish Immunol.">
        <title>Early steps in the European eel (Anguilla anguilla)-Vibrio vulnificus interaction in the gills: Role of the RtxA13 toxin.</title>
        <authorList>
            <person name="Callol A."/>
            <person name="Pajuelo D."/>
            <person name="Ebbesson L."/>
            <person name="Teles M."/>
            <person name="MacKenzie S."/>
            <person name="Amaro C."/>
        </authorList>
    </citation>
    <scope>NUCLEOTIDE SEQUENCE</scope>
</reference>
<dbReference type="EMBL" id="GBXM01073520">
    <property type="protein sequence ID" value="JAH35057.1"/>
    <property type="molecule type" value="Transcribed_RNA"/>
</dbReference>
<evidence type="ECO:0000313" key="1">
    <source>
        <dbReference type="EMBL" id="JAH38784.1"/>
    </source>
</evidence>